<dbReference type="OrthoDB" id="10017160at2759"/>
<comment type="caution">
    <text evidence="1">The sequence shown here is derived from an EMBL/GenBank/DDBJ whole genome shotgun (WGS) entry which is preliminary data.</text>
</comment>
<dbReference type="Proteomes" id="UP000886998">
    <property type="component" value="Unassembled WGS sequence"/>
</dbReference>
<keyword evidence="2" id="KW-1185">Reference proteome</keyword>
<name>A0A8X7CKX3_9ARAC</name>
<reference evidence="1" key="1">
    <citation type="submission" date="2020-08" db="EMBL/GenBank/DDBJ databases">
        <title>Multicomponent nature underlies the extraordinary mechanical properties of spider dragline silk.</title>
        <authorList>
            <person name="Kono N."/>
            <person name="Nakamura H."/>
            <person name="Mori M."/>
            <person name="Yoshida Y."/>
            <person name="Ohtoshi R."/>
            <person name="Malay A.D."/>
            <person name="Moran D.A.P."/>
            <person name="Tomita M."/>
            <person name="Numata K."/>
            <person name="Arakawa K."/>
        </authorList>
    </citation>
    <scope>NUCLEOTIDE SEQUENCE</scope>
</reference>
<sequence>MVDEDRNGRPVLIAAKSTEQQLEEFIRADRRVTINSITTAIGCLHSLACSIMHDRLNFRKVEIGVPQFAVYELSRRFESDCTKDHPCRIVEVLAH</sequence>
<protein>
    <submittedName>
        <fullName evidence="1">Uncharacterized protein</fullName>
    </submittedName>
</protein>
<dbReference type="AlphaFoldDB" id="A0A8X7CKX3"/>
<accession>A0A8X7CKX3</accession>
<gene>
    <name evidence="1" type="ORF">TNIN_390411</name>
</gene>
<organism evidence="1 2">
    <name type="scientific">Trichonephila inaurata madagascariensis</name>
    <dbReference type="NCBI Taxonomy" id="2747483"/>
    <lineage>
        <taxon>Eukaryota</taxon>
        <taxon>Metazoa</taxon>
        <taxon>Ecdysozoa</taxon>
        <taxon>Arthropoda</taxon>
        <taxon>Chelicerata</taxon>
        <taxon>Arachnida</taxon>
        <taxon>Araneae</taxon>
        <taxon>Araneomorphae</taxon>
        <taxon>Entelegynae</taxon>
        <taxon>Araneoidea</taxon>
        <taxon>Nephilidae</taxon>
        <taxon>Trichonephila</taxon>
        <taxon>Trichonephila inaurata</taxon>
    </lineage>
</organism>
<evidence type="ECO:0000313" key="1">
    <source>
        <dbReference type="EMBL" id="GFY72273.1"/>
    </source>
</evidence>
<proteinExistence type="predicted"/>
<dbReference type="EMBL" id="BMAV01019321">
    <property type="protein sequence ID" value="GFY72273.1"/>
    <property type="molecule type" value="Genomic_DNA"/>
</dbReference>
<evidence type="ECO:0000313" key="2">
    <source>
        <dbReference type="Proteomes" id="UP000886998"/>
    </source>
</evidence>